<organism evidence="3">
    <name type="scientific">Echinostoma caproni</name>
    <dbReference type="NCBI Taxonomy" id="27848"/>
    <lineage>
        <taxon>Eukaryota</taxon>
        <taxon>Metazoa</taxon>
        <taxon>Spiralia</taxon>
        <taxon>Lophotrochozoa</taxon>
        <taxon>Platyhelminthes</taxon>
        <taxon>Trematoda</taxon>
        <taxon>Digenea</taxon>
        <taxon>Plagiorchiida</taxon>
        <taxon>Echinostomata</taxon>
        <taxon>Echinostomatoidea</taxon>
        <taxon>Echinostomatidae</taxon>
        <taxon>Echinostoma</taxon>
    </lineage>
</organism>
<reference evidence="1 2" key="2">
    <citation type="submission" date="2018-11" db="EMBL/GenBank/DDBJ databases">
        <authorList>
            <consortium name="Pathogen Informatics"/>
        </authorList>
    </citation>
    <scope>NUCLEOTIDE SEQUENCE [LARGE SCALE GENOMIC DNA]</scope>
    <source>
        <strain evidence="1 2">Egypt</strain>
    </source>
</reference>
<protein>
    <submittedName>
        <fullName evidence="3">Secreted protein</fullName>
    </submittedName>
</protein>
<proteinExistence type="predicted"/>
<gene>
    <name evidence="1" type="ORF">ECPE_LOCUS12676</name>
</gene>
<name>A0A183B0E1_9TREM</name>
<dbReference type="EMBL" id="UZAN01053382">
    <property type="protein sequence ID" value="VDP89948.1"/>
    <property type="molecule type" value="Genomic_DNA"/>
</dbReference>
<dbReference type="WBParaSite" id="ECPE_0001271201-mRNA-1">
    <property type="protein sequence ID" value="ECPE_0001271201-mRNA-1"/>
    <property type="gene ID" value="ECPE_0001271201"/>
</dbReference>
<dbReference type="AlphaFoldDB" id="A0A183B0E1"/>
<accession>A0A183B0E1</accession>
<evidence type="ECO:0000313" key="3">
    <source>
        <dbReference type="WBParaSite" id="ECPE_0001271201-mRNA-1"/>
    </source>
</evidence>
<reference evidence="3" key="1">
    <citation type="submission" date="2016-06" db="UniProtKB">
        <authorList>
            <consortium name="WormBaseParasite"/>
        </authorList>
    </citation>
    <scope>IDENTIFICATION</scope>
</reference>
<sequence>MILDSSNLSIYTLYLFDLCLTTQESPFLFGGPLAESTSGPFRAPSLDQNANDRATDNCRRLNRDPVSGGIFTAYVVI</sequence>
<evidence type="ECO:0000313" key="1">
    <source>
        <dbReference type="EMBL" id="VDP89948.1"/>
    </source>
</evidence>
<evidence type="ECO:0000313" key="2">
    <source>
        <dbReference type="Proteomes" id="UP000272942"/>
    </source>
</evidence>
<keyword evidence="2" id="KW-1185">Reference proteome</keyword>
<dbReference type="Proteomes" id="UP000272942">
    <property type="component" value="Unassembled WGS sequence"/>
</dbReference>